<reference evidence="1 2" key="1">
    <citation type="submission" date="2014-12" db="EMBL/GenBank/DDBJ databases">
        <title>Draft genome sequence of Paenibacillus kamchatkensis strain B-2647.</title>
        <authorList>
            <person name="Karlyshev A.V."/>
            <person name="Kudryashova E.B."/>
        </authorList>
    </citation>
    <scope>NUCLEOTIDE SEQUENCE [LARGE SCALE GENOMIC DNA]</scope>
    <source>
        <strain evidence="1 2">VKM B-2647</strain>
    </source>
</reference>
<name>A0ABR5AAC5_9BACL</name>
<organism evidence="1 2">
    <name type="scientific">Gordoniibacillus kamchatkensis</name>
    <dbReference type="NCBI Taxonomy" id="1590651"/>
    <lineage>
        <taxon>Bacteria</taxon>
        <taxon>Bacillati</taxon>
        <taxon>Bacillota</taxon>
        <taxon>Bacilli</taxon>
        <taxon>Bacillales</taxon>
        <taxon>Paenibacillaceae</taxon>
        <taxon>Gordoniibacillus</taxon>
    </lineage>
</organism>
<keyword evidence="2" id="KW-1185">Reference proteome</keyword>
<sequence length="89" mass="10545">MKINWSEWDEHKQYVKQRKQEIRTQLRDLLESETKELVIPLKEYVDMVHDDEWKCDMLDLLAEALMKIADGDLNPRVVAAEALMNYPGL</sequence>
<proteinExistence type="predicted"/>
<dbReference type="Proteomes" id="UP000031967">
    <property type="component" value="Unassembled WGS sequence"/>
</dbReference>
<dbReference type="EMBL" id="JXAK01000085">
    <property type="protein sequence ID" value="KIL37969.1"/>
    <property type="molecule type" value="Genomic_DNA"/>
</dbReference>
<evidence type="ECO:0000313" key="1">
    <source>
        <dbReference type="EMBL" id="KIL37969.1"/>
    </source>
</evidence>
<accession>A0ABR5AAC5</accession>
<comment type="caution">
    <text evidence="1">The sequence shown here is derived from an EMBL/GenBank/DDBJ whole genome shotgun (WGS) entry which is preliminary data.</text>
</comment>
<protein>
    <submittedName>
        <fullName evidence="1">Uncharacterized protein</fullName>
    </submittedName>
</protein>
<dbReference type="RefSeq" id="WP_041052180.1">
    <property type="nucleotide sequence ID" value="NZ_JXAK01000085.1"/>
</dbReference>
<gene>
    <name evidence="1" type="ORF">SD70_29745</name>
</gene>
<evidence type="ECO:0000313" key="2">
    <source>
        <dbReference type="Proteomes" id="UP000031967"/>
    </source>
</evidence>